<name>A0A239KXY5_9ACTN</name>
<keyword evidence="1" id="KW-1133">Transmembrane helix</keyword>
<keyword evidence="3" id="KW-1185">Reference proteome</keyword>
<reference evidence="2 3" key="1">
    <citation type="submission" date="2017-06" db="EMBL/GenBank/DDBJ databases">
        <authorList>
            <person name="Kim H.J."/>
            <person name="Triplett B.A."/>
        </authorList>
    </citation>
    <scope>NUCLEOTIDE SEQUENCE [LARGE SCALE GENOMIC DNA]</scope>
    <source>
        <strain evidence="2 3">CGMCC 4.1858</strain>
    </source>
</reference>
<keyword evidence="1" id="KW-0812">Transmembrane</keyword>
<dbReference type="RefSeq" id="WP_089226672.1">
    <property type="nucleotide sequence ID" value="NZ_FZOF01000017.1"/>
</dbReference>
<protein>
    <submittedName>
        <fullName evidence="2">Uncharacterized protein</fullName>
    </submittedName>
</protein>
<dbReference type="Proteomes" id="UP000198280">
    <property type="component" value="Unassembled WGS sequence"/>
</dbReference>
<feature type="transmembrane region" description="Helical" evidence="1">
    <location>
        <begin position="6"/>
        <end position="23"/>
    </location>
</feature>
<gene>
    <name evidence="2" type="ORF">SAMN05216252_117118</name>
</gene>
<accession>A0A239KXY5</accession>
<organism evidence="2 3">
    <name type="scientific">Actinacidiphila glaucinigra</name>
    <dbReference type="NCBI Taxonomy" id="235986"/>
    <lineage>
        <taxon>Bacteria</taxon>
        <taxon>Bacillati</taxon>
        <taxon>Actinomycetota</taxon>
        <taxon>Actinomycetes</taxon>
        <taxon>Kitasatosporales</taxon>
        <taxon>Streptomycetaceae</taxon>
        <taxon>Actinacidiphila</taxon>
    </lineage>
</organism>
<sequence length="72" mass="8308">MVELGILLFVLVSFVAYLVVKLLRRSNRRTENADGLLIEQARRRQASDDRWTYNSASVHNAPLTHDPNVFRP</sequence>
<evidence type="ECO:0000313" key="3">
    <source>
        <dbReference type="Proteomes" id="UP000198280"/>
    </source>
</evidence>
<dbReference type="OrthoDB" id="4329944at2"/>
<dbReference type="EMBL" id="FZOF01000017">
    <property type="protein sequence ID" value="SNT22880.1"/>
    <property type="molecule type" value="Genomic_DNA"/>
</dbReference>
<evidence type="ECO:0000256" key="1">
    <source>
        <dbReference type="SAM" id="Phobius"/>
    </source>
</evidence>
<proteinExistence type="predicted"/>
<evidence type="ECO:0000313" key="2">
    <source>
        <dbReference type="EMBL" id="SNT22880.1"/>
    </source>
</evidence>
<dbReference type="AlphaFoldDB" id="A0A239KXY5"/>
<keyword evidence="1" id="KW-0472">Membrane</keyword>